<dbReference type="OrthoDB" id="9808609at2"/>
<keyword evidence="1" id="KW-0677">Repeat</keyword>
<dbReference type="PANTHER" id="PTHR19211">
    <property type="entry name" value="ATP-BINDING TRANSPORT PROTEIN-RELATED"/>
    <property type="match status" value="1"/>
</dbReference>
<dbReference type="Gene3D" id="3.40.50.300">
    <property type="entry name" value="P-loop containing nucleotide triphosphate hydrolases"/>
    <property type="match status" value="1"/>
</dbReference>
<name>A0A091AYC3_9GAMM</name>
<evidence type="ECO:0000256" key="3">
    <source>
        <dbReference type="ARBA" id="ARBA00022840"/>
    </source>
</evidence>
<sequence length="216" mass="23097">ARERLALEPDFRLDLGGFQLPAGKRLLAAEGLALYAGDRCLLQGFDLVLQGPRRLALQGPNGSGKSRLLRALAGVAPPDAGRVLHGTLPIALVDQHGAAERDDDTVLEAFLRRQPMHEGTARERLAWFLFTGTRVFQRVGTLSAGERLRLGLACQLGGPVLPGLLLLDEPDNHLDLPSLRAVEEALAQFPGGLVVVSHDEAFLAAAGVEEKLRLGG</sequence>
<accession>A0A091AYC3</accession>
<evidence type="ECO:0000256" key="1">
    <source>
        <dbReference type="ARBA" id="ARBA00022737"/>
    </source>
</evidence>
<dbReference type="eggNOG" id="COG0488">
    <property type="taxonomic scope" value="Bacteria"/>
</dbReference>
<protein>
    <recommendedName>
        <fullName evidence="4">AAA+ ATPase domain-containing protein</fullName>
    </recommendedName>
</protein>
<keyword evidence="6" id="KW-1185">Reference proteome</keyword>
<feature type="domain" description="AAA+ ATPase" evidence="4">
    <location>
        <begin position="51"/>
        <end position="216"/>
    </location>
</feature>
<dbReference type="InterPro" id="IPR003439">
    <property type="entry name" value="ABC_transporter-like_ATP-bd"/>
</dbReference>
<dbReference type="Pfam" id="PF00005">
    <property type="entry name" value="ABC_tran"/>
    <property type="match status" value="1"/>
</dbReference>
<dbReference type="PATRIC" id="fig|1384054.3.peg.2172"/>
<proteinExistence type="predicted"/>
<dbReference type="AlphaFoldDB" id="A0A091AYC3"/>
<dbReference type="RefSeq" id="WP_156970062.1">
    <property type="nucleotide sequence ID" value="NZ_AVCH01000184.1"/>
</dbReference>
<evidence type="ECO:0000256" key="2">
    <source>
        <dbReference type="ARBA" id="ARBA00022741"/>
    </source>
</evidence>
<evidence type="ECO:0000259" key="4">
    <source>
        <dbReference type="SMART" id="SM00382"/>
    </source>
</evidence>
<dbReference type="InterPro" id="IPR003593">
    <property type="entry name" value="AAA+_ATPase"/>
</dbReference>
<dbReference type="GO" id="GO:0005524">
    <property type="term" value="F:ATP binding"/>
    <property type="evidence" value="ECO:0007669"/>
    <property type="project" value="UniProtKB-KW"/>
</dbReference>
<dbReference type="EMBL" id="AVCH01000184">
    <property type="protein sequence ID" value="KFN45318.1"/>
    <property type="molecule type" value="Genomic_DNA"/>
</dbReference>
<keyword evidence="2" id="KW-0547">Nucleotide-binding</keyword>
<dbReference type="PANTHER" id="PTHR19211:SF6">
    <property type="entry name" value="BLL7188 PROTEIN"/>
    <property type="match status" value="1"/>
</dbReference>
<dbReference type="SMART" id="SM00382">
    <property type="entry name" value="AAA"/>
    <property type="match status" value="1"/>
</dbReference>
<dbReference type="GO" id="GO:0016887">
    <property type="term" value="F:ATP hydrolysis activity"/>
    <property type="evidence" value="ECO:0007669"/>
    <property type="project" value="InterPro"/>
</dbReference>
<reference evidence="5 6" key="1">
    <citation type="submission" date="2013-09" db="EMBL/GenBank/DDBJ databases">
        <title>Genome sequencing of Arenimonas malthae.</title>
        <authorList>
            <person name="Chen F."/>
            <person name="Wang G."/>
        </authorList>
    </citation>
    <scope>NUCLEOTIDE SEQUENCE [LARGE SCALE GENOMIC DNA]</scope>
    <source>
        <strain evidence="5 6">CC-JY-1</strain>
    </source>
</reference>
<dbReference type="InterPro" id="IPR027417">
    <property type="entry name" value="P-loop_NTPase"/>
</dbReference>
<dbReference type="Proteomes" id="UP000029392">
    <property type="component" value="Unassembled WGS sequence"/>
</dbReference>
<gene>
    <name evidence="5" type="ORF">N790_10065</name>
</gene>
<evidence type="ECO:0000313" key="5">
    <source>
        <dbReference type="EMBL" id="KFN45318.1"/>
    </source>
</evidence>
<feature type="non-terminal residue" evidence="5">
    <location>
        <position position="1"/>
    </location>
</feature>
<dbReference type="SUPFAM" id="SSF52540">
    <property type="entry name" value="P-loop containing nucleoside triphosphate hydrolases"/>
    <property type="match status" value="1"/>
</dbReference>
<evidence type="ECO:0000313" key="6">
    <source>
        <dbReference type="Proteomes" id="UP000029392"/>
    </source>
</evidence>
<organism evidence="5 6">
    <name type="scientific">Arenimonas malthae CC-JY-1</name>
    <dbReference type="NCBI Taxonomy" id="1384054"/>
    <lineage>
        <taxon>Bacteria</taxon>
        <taxon>Pseudomonadati</taxon>
        <taxon>Pseudomonadota</taxon>
        <taxon>Gammaproteobacteria</taxon>
        <taxon>Lysobacterales</taxon>
        <taxon>Lysobacteraceae</taxon>
        <taxon>Arenimonas</taxon>
    </lineage>
</organism>
<comment type="caution">
    <text evidence="5">The sequence shown here is derived from an EMBL/GenBank/DDBJ whole genome shotgun (WGS) entry which is preliminary data.</text>
</comment>
<dbReference type="InterPro" id="IPR050611">
    <property type="entry name" value="ABCF"/>
</dbReference>
<keyword evidence="3" id="KW-0067">ATP-binding</keyword>